<comment type="caution">
    <text evidence="18">The sequence shown here is derived from an EMBL/GenBank/DDBJ whole genome shotgun (WGS) entry which is preliminary data.</text>
</comment>
<evidence type="ECO:0000256" key="2">
    <source>
        <dbReference type="ARBA" id="ARBA00004752"/>
    </source>
</evidence>
<organism evidence="18 19">
    <name type="scientific">Albibacterium profundi</name>
    <dbReference type="NCBI Taxonomy" id="3134906"/>
    <lineage>
        <taxon>Bacteria</taxon>
        <taxon>Pseudomonadati</taxon>
        <taxon>Bacteroidota</taxon>
        <taxon>Sphingobacteriia</taxon>
        <taxon>Sphingobacteriales</taxon>
        <taxon>Sphingobacteriaceae</taxon>
        <taxon>Albibacterium</taxon>
    </lineage>
</organism>
<dbReference type="InterPro" id="IPR000713">
    <property type="entry name" value="Mur_ligase_N"/>
</dbReference>
<dbReference type="RefSeq" id="WP_375557683.1">
    <property type="nucleotide sequence ID" value="NZ_JBBVGT010000002.1"/>
</dbReference>
<evidence type="ECO:0000256" key="13">
    <source>
        <dbReference type="ARBA" id="ARBA00047833"/>
    </source>
</evidence>
<comment type="function">
    <text evidence="14">Cell wall formation.</text>
</comment>
<dbReference type="Gene3D" id="3.40.50.720">
    <property type="entry name" value="NAD(P)-binding Rossmann-like Domain"/>
    <property type="match status" value="1"/>
</dbReference>
<protein>
    <recommendedName>
        <fullName evidence="3 14">UDP-N-acetylmuramate--L-alanine ligase</fullName>
        <ecNumber evidence="3 14">6.3.2.8</ecNumber>
    </recommendedName>
    <alternativeName>
        <fullName evidence="14">UDP-N-acetylmuramoyl-L-alanine synthetase</fullName>
    </alternativeName>
</protein>
<evidence type="ECO:0000256" key="14">
    <source>
        <dbReference type="HAMAP-Rule" id="MF_00046"/>
    </source>
</evidence>
<comment type="catalytic activity">
    <reaction evidence="13 14">
        <text>UDP-N-acetyl-alpha-D-muramate + L-alanine + ATP = UDP-N-acetyl-alpha-D-muramoyl-L-alanine + ADP + phosphate + H(+)</text>
        <dbReference type="Rhea" id="RHEA:23372"/>
        <dbReference type="ChEBI" id="CHEBI:15378"/>
        <dbReference type="ChEBI" id="CHEBI:30616"/>
        <dbReference type="ChEBI" id="CHEBI:43474"/>
        <dbReference type="ChEBI" id="CHEBI:57972"/>
        <dbReference type="ChEBI" id="CHEBI:70757"/>
        <dbReference type="ChEBI" id="CHEBI:83898"/>
        <dbReference type="ChEBI" id="CHEBI:456216"/>
        <dbReference type="EC" id="6.3.2.8"/>
    </reaction>
</comment>
<dbReference type="Proteomes" id="UP001580928">
    <property type="component" value="Unassembled WGS sequence"/>
</dbReference>
<dbReference type="InterPro" id="IPR036615">
    <property type="entry name" value="Mur_ligase_C_dom_sf"/>
</dbReference>
<dbReference type="Gene3D" id="3.40.1190.10">
    <property type="entry name" value="Mur-like, catalytic domain"/>
    <property type="match status" value="1"/>
</dbReference>
<feature type="domain" description="Mur ligase C-terminal" evidence="16">
    <location>
        <begin position="310"/>
        <end position="428"/>
    </location>
</feature>
<feature type="domain" description="Mur ligase central" evidence="17">
    <location>
        <begin position="118"/>
        <end position="288"/>
    </location>
</feature>
<keyword evidence="19" id="KW-1185">Reference proteome</keyword>
<keyword evidence="10 14" id="KW-0573">Peptidoglycan synthesis</keyword>
<evidence type="ECO:0000256" key="6">
    <source>
        <dbReference type="ARBA" id="ARBA00022618"/>
    </source>
</evidence>
<evidence type="ECO:0000313" key="18">
    <source>
        <dbReference type="EMBL" id="MFB5946154.1"/>
    </source>
</evidence>
<proteinExistence type="inferred from homology"/>
<gene>
    <name evidence="14 18" type="primary">murC</name>
    <name evidence="18" type="ORF">WKR92_09950</name>
</gene>
<evidence type="ECO:0000256" key="5">
    <source>
        <dbReference type="ARBA" id="ARBA00022598"/>
    </source>
</evidence>
<evidence type="ECO:0000256" key="10">
    <source>
        <dbReference type="ARBA" id="ARBA00022984"/>
    </source>
</evidence>
<keyword evidence="7 14" id="KW-0547">Nucleotide-binding</keyword>
<accession>A0ABV5CF10</accession>
<dbReference type="SUPFAM" id="SSF53623">
    <property type="entry name" value="MurD-like peptide ligases, catalytic domain"/>
    <property type="match status" value="1"/>
</dbReference>
<dbReference type="InterPro" id="IPR004101">
    <property type="entry name" value="Mur_ligase_C"/>
</dbReference>
<keyword evidence="9 14" id="KW-0133">Cell shape</keyword>
<evidence type="ECO:0000256" key="4">
    <source>
        <dbReference type="ARBA" id="ARBA00022490"/>
    </source>
</evidence>
<evidence type="ECO:0000256" key="8">
    <source>
        <dbReference type="ARBA" id="ARBA00022840"/>
    </source>
</evidence>
<keyword evidence="12 14" id="KW-0961">Cell wall biogenesis/degradation</keyword>
<dbReference type="Pfam" id="PF02875">
    <property type="entry name" value="Mur_ligase_C"/>
    <property type="match status" value="1"/>
</dbReference>
<reference evidence="18 19" key="1">
    <citation type="submission" date="2024-04" db="EMBL/GenBank/DDBJ databases">
        <title>Albibacterium profundi sp. nov., isolated from sediment of the Challenger Deep of Mariana Trench.</title>
        <authorList>
            <person name="Wang Y."/>
        </authorList>
    </citation>
    <scope>NUCLEOTIDE SEQUENCE [LARGE SCALE GENOMIC DNA]</scope>
    <source>
        <strain evidence="18 19">RHL897</strain>
    </source>
</reference>
<evidence type="ECO:0000256" key="3">
    <source>
        <dbReference type="ARBA" id="ARBA00012211"/>
    </source>
</evidence>
<feature type="domain" description="Mur ligase N-terminal catalytic" evidence="15">
    <location>
        <begin position="9"/>
        <end position="112"/>
    </location>
</feature>
<keyword evidence="8 14" id="KW-0067">ATP-binding</keyword>
<evidence type="ECO:0000256" key="9">
    <source>
        <dbReference type="ARBA" id="ARBA00022960"/>
    </source>
</evidence>
<dbReference type="NCBIfam" id="TIGR01082">
    <property type="entry name" value="murC"/>
    <property type="match status" value="1"/>
</dbReference>
<dbReference type="InterPro" id="IPR013221">
    <property type="entry name" value="Mur_ligase_cen"/>
</dbReference>
<dbReference type="Gene3D" id="3.90.190.20">
    <property type="entry name" value="Mur ligase, C-terminal domain"/>
    <property type="match status" value="1"/>
</dbReference>
<feature type="binding site" evidence="14">
    <location>
        <begin position="120"/>
        <end position="126"/>
    </location>
    <ligand>
        <name>ATP</name>
        <dbReference type="ChEBI" id="CHEBI:30616"/>
    </ligand>
</feature>
<evidence type="ECO:0000256" key="12">
    <source>
        <dbReference type="ARBA" id="ARBA00023316"/>
    </source>
</evidence>
<dbReference type="InterPro" id="IPR005758">
    <property type="entry name" value="UDP-N-AcMur_Ala_ligase_MurC"/>
</dbReference>
<evidence type="ECO:0000259" key="16">
    <source>
        <dbReference type="Pfam" id="PF02875"/>
    </source>
</evidence>
<evidence type="ECO:0000259" key="17">
    <source>
        <dbReference type="Pfam" id="PF08245"/>
    </source>
</evidence>
<dbReference type="Pfam" id="PF08245">
    <property type="entry name" value="Mur_ligase_M"/>
    <property type="match status" value="1"/>
</dbReference>
<dbReference type="GO" id="GO:0008763">
    <property type="term" value="F:UDP-N-acetylmuramate-L-alanine ligase activity"/>
    <property type="evidence" value="ECO:0007669"/>
    <property type="project" value="UniProtKB-EC"/>
</dbReference>
<dbReference type="EMBL" id="JBBVGT010000002">
    <property type="protein sequence ID" value="MFB5946154.1"/>
    <property type="molecule type" value="Genomic_DNA"/>
</dbReference>
<sequence>MDIDNIKYVYLIGIGGIGMSGLARYFNHLGYAVFGYDKTETVLTRQLQDEGISIVYDDTESVIPEQFLHHLSETLVIYTPAIPKASKIVAKLREAGHTLYKRSEVLGLLSAKKFTIAVAGTHGKTTTSTMVAHILTDSGFSCSAFLGGIATNYNTNALFSDSDVMVVEADEFDRSFLTLHPDIAIVTSMDADHLDIYGSHDQLKESFRLFIGQVRETGVRIVHEGVDLPVDWMYGLNSSSHVHASNIRIIGSDFYFDYYQGGEKIDNILLGIAGRHNVENAVAAIAAAKAYGVPNDLIRKSLANFKGIKRRFQYIVKNEQHVYIDDYAHHPKELEACFDAVDSIYSDRKMTVIFQPHLFSRTRDFIDDFSSVLSSNKIDRLILLPIYPAREEPIVGVDSEWLLNKVQLSEKFLMEPQEVLKYIEQERPELIVTVGAGDIDRLVKPIEEILLHV</sequence>
<keyword evidence="11 14" id="KW-0131">Cell cycle</keyword>
<dbReference type="InterPro" id="IPR050061">
    <property type="entry name" value="MurCDEF_pg_biosynth"/>
</dbReference>
<comment type="subcellular location">
    <subcellularLocation>
        <location evidence="1 14">Cytoplasm</location>
    </subcellularLocation>
</comment>
<evidence type="ECO:0000256" key="11">
    <source>
        <dbReference type="ARBA" id="ARBA00023306"/>
    </source>
</evidence>
<dbReference type="HAMAP" id="MF_00046">
    <property type="entry name" value="MurC"/>
    <property type="match status" value="1"/>
</dbReference>
<dbReference type="Pfam" id="PF01225">
    <property type="entry name" value="Mur_ligase"/>
    <property type="match status" value="1"/>
</dbReference>
<comment type="pathway">
    <text evidence="2 14">Cell wall biogenesis; peptidoglycan biosynthesis.</text>
</comment>
<keyword evidence="5 14" id="KW-0436">Ligase</keyword>
<evidence type="ECO:0000256" key="1">
    <source>
        <dbReference type="ARBA" id="ARBA00004496"/>
    </source>
</evidence>
<dbReference type="SUPFAM" id="SSF53244">
    <property type="entry name" value="MurD-like peptide ligases, peptide-binding domain"/>
    <property type="match status" value="1"/>
</dbReference>
<name>A0ABV5CF10_9SPHI</name>
<keyword evidence="4 14" id="KW-0963">Cytoplasm</keyword>
<evidence type="ECO:0000256" key="7">
    <source>
        <dbReference type="ARBA" id="ARBA00022741"/>
    </source>
</evidence>
<evidence type="ECO:0000259" key="15">
    <source>
        <dbReference type="Pfam" id="PF01225"/>
    </source>
</evidence>
<dbReference type="PANTHER" id="PTHR43445:SF3">
    <property type="entry name" value="UDP-N-ACETYLMURAMATE--L-ALANINE LIGASE"/>
    <property type="match status" value="1"/>
</dbReference>
<keyword evidence="6 14" id="KW-0132">Cell division</keyword>
<dbReference type="PANTHER" id="PTHR43445">
    <property type="entry name" value="UDP-N-ACETYLMURAMATE--L-ALANINE LIGASE-RELATED"/>
    <property type="match status" value="1"/>
</dbReference>
<dbReference type="EC" id="6.3.2.8" evidence="3 14"/>
<dbReference type="InterPro" id="IPR036565">
    <property type="entry name" value="Mur-like_cat_sf"/>
</dbReference>
<comment type="similarity">
    <text evidence="14">Belongs to the MurCDEF family.</text>
</comment>
<dbReference type="SUPFAM" id="SSF51984">
    <property type="entry name" value="MurCD N-terminal domain"/>
    <property type="match status" value="1"/>
</dbReference>
<evidence type="ECO:0000313" key="19">
    <source>
        <dbReference type="Proteomes" id="UP001580928"/>
    </source>
</evidence>